<dbReference type="EMBL" id="LAVV01002521">
    <property type="protein sequence ID" value="KNZ62748.1"/>
    <property type="molecule type" value="Genomic_DNA"/>
</dbReference>
<keyword evidence="1" id="KW-0472">Membrane</keyword>
<comment type="caution">
    <text evidence="2">The sequence shown here is derived from an EMBL/GenBank/DDBJ whole genome shotgun (WGS) entry which is preliminary data.</text>
</comment>
<reference evidence="2 3" key="1">
    <citation type="submission" date="2015-08" db="EMBL/GenBank/DDBJ databases">
        <title>Next Generation Sequencing and Analysis of the Genome of Puccinia sorghi L Schw, the Causal Agent of Maize Common Rust.</title>
        <authorList>
            <person name="Rochi L."/>
            <person name="Burguener G."/>
            <person name="Darino M."/>
            <person name="Turjanski A."/>
            <person name="Kreff E."/>
            <person name="Dieguez M.J."/>
            <person name="Sacco F."/>
        </authorList>
    </citation>
    <scope>NUCLEOTIDE SEQUENCE [LARGE SCALE GENOMIC DNA]</scope>
    <source>
        <strain evidence="2 3">RO10H11247</strain>
    </source>
</reference>
<evidence type="ECO:0000256" key="1">
    <source>
        <dbReference type="SAM" id="Phobius"/>
    </source>
</evidence>
<dbReference type="VEuPathDB" id="FungiDB:VP01_1226g2"/>
<name>A0A0L6VPW0_9BASI</name>
<keyword evidence="3" id="KW-1185">Reference proteome</keyword>
<feature type="transmembrane region" description="Helical" evidence="1">
    <location>
        <begin position="104"/>
        <end position="123"/>
    </location>
</feature>
<dbReference type="AlphaFoldDB" id="A0A0L6VPW0"/>
<organism evidence="2 3">
    <name type="scientific">Puccinia sorghi</name>
    <dbReference type="NCBI Taxonomy" id="27349"/>
    <lineage>
        <taxon>Eukaryota</taxon>
        <taxon>Fungi</taxon>
        <taxon>Dikarya</taxon>
        <taxon>Basidiomycota</taxon>
        <taxon>Pucciniomycotina</taxon>
        <taxon>Pucciniomycetes</taxon>
        <taxon>Pucciniales</taxon>
        <taxon>Pucciniaceae</taxon>
        <taxon>Puccinia</taxon>
    </lineage>
</organism>
<sequence length="333" mass="37775">MTDNFPRLDLKPLDFPSASGAPCVCLSRKPLVFFFSSSKKKRYLMWILTLSSSIFAAFFCSYILFIYDWGGGPYVSCIQFSSCSRNGAKFLVRGMILIRKKNLLASLVLYLLKSSIIGFEWAMGVGSFHPAQIPRKRIFGENKNGAEKKVCKMCKLFWISCTYCLLQKVSTLRQKPQTPKPAKTCIFSLNSGLIVQFINSINSLGCLEFPLSSWGLFSWKNEFFLFSIKFSLIFNWFCLVNREILLLHLFDLLVNLVRRPLDKPSSYLDPGTLADCRALGAPSPSPAQAAAQRHCLYAASVNSENHSKDPRIRIRSPNYPRHSTFTILWDKGH</sequence>
<evidence type="ECO:0000313" key="2">
    <source>
        <dbReference type="EMBL" id="KNZ62748.1"/>
    </source>
</evidence>
<keyword evidence="1" id="KW-1133">Transmembrane helix</keyword>
<dbReference type="Proteomes" id="UP000037035">
    <property type="component" value="Unassembled WGS sequence"/>
</dbReference>
<keyword evidence="1" id="KW-0812">Transmembrane</keyword>
<proteinExistence type="predicted"/>
<feature type="transmembrane region" description="Helical" evidence="1">
    <location>
        <begin position="43"/>
        <end position="67"/>
    </location>
</feature>
<evidence type="ECO:0000313" key="3">
    <source>
        <dbReference type="Proteomes" id="UP000037035"/>
    </source>
</evidence>
<accession>A0A0L6VPW0</accession>
<gene>
    <name evidence="2" type="ORF">VP01_1226g2</name>
</gene>
<protein>
    <submittedName>
        <fullName evidence="2">Uncharacterized protein</fullName>
    </submittedName>
</protein>